<reference evidence="1 2" key="1">
    <citation type="submission" date="2019-05" db="EMBL/GenBank/DDBJ databases">
        <title>Mikania micrantha, genome provides insights into the molecular mechanism of rapid growth.</title>
        <authorList>
            <person name="Liu B."/>
        </authorList>
    </citation>
    <scope>NUCLEOTIDE SEQUENCE [LARGE SCALE GENOMIC DNA]</scope>
    <source>
        <strain evidence="1">NLD-2019</strain>
        <tissue evidence="1">Leaf</tissue>
    </source>
</reference>
<dbReference type="PANTHER" id="PTHR33883">
    <property type="entry name" value="WPP DOMAIN-ASSOCIATED PROTEIN"/>
    <property type="match status" value="1"/>
</dbReference>
<organism evidence="1 2">
    <name type="scientific">Mikania micrantha</name>
    <name type="common">bitter vine</name>
    <dbReference type="NCBI Taxonomy" id="192012"/>
    <lineage>
        <taxon>Eukaryota</taxon>
        <taxon>Viridiplantae</taxon>
        <taxon>Streptophyta</taxon>
        <taxon>Embryophyta</taxon>
        <taxon>Tracheophyta</taxon>
        <taxon>Spermatophyta</taxon>
        <taxon>Magnoliopsida</taxon>
        <taxon>eudicotyledons</taxon>
        <taxon>Gunneridae</taxon>
        <taxon>Pentapetalae</taxon>
        <taxon>asterids</taxon>
        <taxon>campanulids</taxon>
        <taxon>Asterales</taxon>
        <taxon>Asteraceae</taxon>
        <taxon>Asteroideae</taxon>
        <taxon>Heliantheae alliance</taxon>
        <taxon>Eupatorieae</taxon>
        <taxon>Mikania</taxon>
    </lineage>
</organism>
<dbReference type="InterPro" id="IPR037490">
    <property type="entry name" value="WAP"/>
</dbReference>
<sequence>MTLLRSAMDNAQNKIQSTTNPIECWIEASKFYELASIQIDAALKLVKELEDPVPKTSPKKMITDLIKLKHVLHGHMNNTTCLIIKKDKALMESLGNETRLKSDQNVMIEQMKHDIDMFKEILDLTFDQMDQTRHLDQQCKWLIEKETFLITIKGYIRDQRLEYSMKDAIIARLFEERQMSTLQTMTMEEHYIVLLHDSYKEFDIETKVTEDVFVYVFFEVMNDIIIKFDFELQKIQNEIHVMLKLLLTNFQENVNEKLHMNILRYTSYVAICGTD</sequence>
<dbReference type="PANTHER" id="PTHR33883:SF7">
    <property type="entry name" value="OS04G0521600 PROTEIN"/>
    <property type="match status" value="1"/>
</dbReference>
<comment type="caution">
    <text evidence="1">The sequence shown here is derived from an EMBL/GenBank/DDBJ whole genome shotgun (WGS) entry which is preliminary data.</text>
</comment>
<keyword evidence="2" id="KW-1185">Reference proteome</keyword>
<dbReference type="EMBL" id="SZYD01000019">
    <property type="protein sequence ID" value="KAD2392707.1"/>
    <property type="molecule type" value="Genomic_DNA"/>
</dbReference>
<evidence type="ECO:0000313" key="1">
    <source>
        <dbReference type="EMBL" id="KAD2392707.1"/>
    </source>
</evidence>
<accession>A0A5N6LKP6</accession>
<evidence type="ECO:0000313" key="2">
    <source>
        <dbReference type="Proteomes" id="UP000326396"/>
    </source>
</evidence>
<proteinExistence type="predicted"/>
<dbReference type="AlphaFoldDB" id="A0A5N6LKP6"/>
<dbReference type="OrthoDB" id="1868826at2759"/>
<gene>
    <name evidence="1" type="ORF">E3N88_39684</name>
</gene>
<name>A0A5N6LKP6_9ASTR</name>
<dbReference type="Proteomes" id="UP000326396">
    <property type="component" value="Linkage Group LG9"/>
</dbReference>
<protein>
    <submittedName>
        <fullName evidence="1">Uncharacterized protein</fullName>
    </submittedName>
</protein>